<organism evidence="6 7">
    <name type="scientific">Actinomadura litoris</name>
    <dbReference type="NCBI Taxonomy" id="2678616"/>
    <lineage>
        <taxon>Bacteria</taxon>
        <taxon>Bacillati</taxon>
        <taxon>Actinomycetota</taxon>
        <taxon>Actinomycetes</taxon>
        <taxon>Streptosporangiales</taxon>
        <taxon>Thermomonosporaceae</taxon>
        <taxon>Actinomadura</taxon>
    </lineage>
</organism>
<accession>A0A7K1L785</accession>
<dbReference type="PANTHER" id="PTHR43248:SF29">
    <property type="entry name" value="TRIPEPTIDYL AMINOPEPTIDASE"/>
    <property type="match status" value="1"/>
</dbReference>
<dbReference type="PANTHER" id="PTHR43248">
    <property type="entry name" value="2-SUCCINYL-6-HYDROXY-2,4-CYCLOHEXADIENE-1-CARBOXYLATE SYNTHASE"/>
    <property type="match status" value="1"/>
</dbReference>
<dbReference type="Gene3D" id="3.40.50.1820">
    <property type="entry name" value="alpha/beta hydrolase"/>
    <property type="match status" value="1"/>
</dbReference>
<dbReference type="InterPro" id="IPR051601">
    <property type="entry name" value="Serine_prot/Carboxylest_S33"/>
</dbReference>
<evidence type="ECO:0000256" key="4">
    <source>
        <dbReference type="SAM" id="MobiDB-lite"/>
    </source>
</evidence>
<keyword evidence="2" id="KW-0732">Signal</keyword>
<dbReference type="InterPro" id="IPR013595">
    <property type="entry name" value="Pept_S33_TAP-like_C"/>
</dbReference>
<sequence>MARITSIPGKVVVFAAILTAFGLVPDAASPSIRSVRSPSDWSGRSLSKEPGDAPPERLVWKRCTGLPEPDPGVKPPPAGFRCTTVRVPLDHDRPSGEAIGVALIRVPATDSEHRIGSLLFNFGGPGGEGVDTLAQAAGDYARLNTRYDLVGFDPRGVGRSAPVTCVDDRRMDVLTAREGTPDTAAEERAFAADEASYNRGCQTRSGALLPHVGTVSAARDMDLVRAALGDPRLHYFGISYGTWLGGSYAHRHPGNVGRAVLDGAVDTAVDPAEQALQQAEAFQRALGAFGAACAALGERACPLGADGSGVAASVRRLLARLDRAPLPARGGRRLTERLATSGVTAALYSRRAWPILAQGLVDAATRRDGTLLRALADAGNGRRPDGSYTNLSAANTAIACADTTARYAPADVRRLLPRFRAASPVFGPALAWGLLQCTGWPVAGDAAAREVSAPSAAPILVVGNTGDPATPYAWAPALTRALGGQATLLTLKGEGHGAYDTGDACVRRTVDAYLLQGTVPPAGTVCPPDKGTQEPAEPKGLTGRSDRPSSAP</sequence>
<gene>
    <name evidence="6" type="ORF">GNZ18_27385</name>
</gene>
<feature type="region of interest" description="Disordered" evidence="4">
    <location>
        <begin position="30"/>
        <end position="55"/>
    </location>
</feature>
<dbReference type="GO" id="GO:0016787">
    <property type="term" value="F:hydrolase activity"/>
    <property type="evidence" value="ECO:0007669"/>
    <property type="project" value="UniProtKB-KW"/>
</dbReference>
<feature type="compositionally biased region" description="Basic and acidic residues" evidence="4">
    <location>
        <begin position="46"/>
        <end position="55"/>
    </location>
</feature>
<dbReference type="AlphaFoldDB" id="A0A7K1L785"/>
<evidence type="ECO:0000256" key="1">
    <source>
        <dbReference type="ARBA" id="ARBA00010088"/>
    </source>
</evidence>
<dbReference type="SUPFAM" id="SSF53474">
    <property type="entry name" value="alpha/beta-Hydrolases"/>
    <property type="match status" value="1"/>
</dbReference>
<protein>
    <submittedName>
        <fullName evidence="6">Alpha/beta fold hydrolase</fullName>
    </submittedName>
</protein>
<comment type="similarity">
    <text evidence="1">Belongs to the peptidase S33 family.</text>
</comment>
<evidence type="ECO:0000256" key="2">
    <source>
        <dbReference type="ARBA" id="ARBA00022729"/>
    </source>
</evidence>
<dbReference type="Proteomes" id="UP000432015">
    <property type="component" value="Unassembled WGS sequence"/>
</dbReference>
<reference evidence="6 7" key="1">
    <citation type="submission" date="2019-11" db="EMBL/GenBank/DDBJ databases">
        <authorList>
            <person name="Cao P."/>
        </authorList>
    </citation>
    <scope>NUCLEOTIDE SEQUENCE [LARGE SCALE GENOMIC DNA]</scope>
    <source>
        <strain evidence="6 7">NEAU-AAG5</strain>
    </source>
</reference>
<evidence type="ECO:0000313" key="6">
    <source>
        <dbReference type="EMBL" id="MUN40292.1"/>
    </source>
</evidence>
<evidence type="ECO:0000256" key="3">
    <source>
        <dbReference type="ARBA" id="ARBA00022801"/>
    </source>
</evidence>
<dbReference type="InterPro" id="IPR029058">
    <property type="entry name" value="AB_hydrolase_fold"/>
</dbReference>
<proteinExistence type="inferred from homology"/>
<evidence type="ECO:0000313" key="7">
    <source>
        <dbReference type="Proteomes" id="UP000432015"/>
    </source>
</evidence>
<keyword evidence="7" id="KW-1185">Reference proteome</keyword>
<feature type="domain" description="Peptidase S33 tripeptidyl aminopeptidase-like C-terminal" evidence="5">
    <location>
        <begin position="423"/>
        <end position="526"/>
    </location>
</feature>
<dbReference type="Pfam" id="PF08386">
    <property type="entry name" value="Abhydrolase_4"/>
    <property type="match status" value="1"/>
</dbReference>
<name>A0A7K1L785_9ACTN</name>
<keyword evidence="3 6" id="KW-0378">Hydrolase</keyword>
<evidence type="ECO:0000259" key="5">
    <source>
        <dbReference type="Pfam" id="PF08386"/>
    </source>
</evidence>
<comment type="caution">
    <text evidence="6">The sequence shown here is derived from an EMBL/GenBank/DDBJ whole genome shotgun (WGS) entry which is preliminary data.</text>
</comment>
<dbReference type="EMBL" id="WOFH01000010">
    <property type="protein sequence ID" value="MUN40292.1"/>
    <property type="molecule type" value="Genomic_DNA"/>
</dbReference>
<feature type="compositionally biased region" description="Polar residues" evidence="4">
    <location>
        <begin position="31"/>
        <end position="45"/>
    </location>
</feature>
<feature type="region of interest" description="Disordered" evidence="4">
    <location>
        <begin position="521"/>
        <end position="552"/>
    </location>
</feature>